<comment type="caution">
    <text evidence="2">The sequence shown here is derived from an EMBL/GenBank/DDBJ whole genome shotgun (WGS) entry which is preliminary data.</text>
</comment>
<keyword evidence="2" id="KW-0547">Nucleotide-binding</keyword>
<reference evidence="2" key="1">
    <citation type="submission" date="2020-10" db="EMBL/GenBank/DDBJ databases">
        <title>An improved Amphimedon queenslandica hologenome assembly reveals how three proteobacterial symbionts can extend the metabolic phenotypic of their marine sponge host.</title>
        <authorList>
            <person name="Degnan B."/>
            <person name="Degnan S."/>
            <person name="Xiang X."/>
        </authorList>
    </citation>
    <scope>NUCLEOTIDE SEQUENCE</scope>
    <source>
        <strain evidence="2">AqS2</strain>
    </source>
</reference>
<evidence type="ECO:0000313" key="3">
    <source>
        <dbReference type="Proteomes" id="UP000604381"/>
    </source>
</evidence>
<keyword evidence="2" id="KW-0067">ATP-binding</keyword>
<feature type="non-terminal residue" evidence="2">
    <location>
        <position position="105"/>
    </location>
</feature>
<keyword evidence="3" id="KW-1185">Reference proteome</keyword>
<gene>
    <name evidence="2" type="ORF">ISN26_01315</name>
</gene>
<evidence type="ECO:0000313" key="2">
    <source>
        <dbReference type="EMBL" id="MBF2734729.1"/>
    </source>
</evidence>
<dbReference type="InterPro" id="IPR027417">
    <property type="entry name" value="P-loop_NTPase"/>
</dbReference>
<feature type="region of interest" description="Disordered" evidence="1">
    <location>
        <begin position="1"/>
        <end position="22"/>
    </location>
</feature>
<dbReference type="GO" id="GO:0005524">
    <property type="term" value="F:ATP binding"/>
    <property type="evidence" value="ECO:0007669"/>
    <property type="project" value="UniProtKB-KW"/>
</dbReference>
<dbReference type="EMBL" id="JADHEI010000027">
    <property type="protein sequence ID" value="MBF2734729.1"/>
    <property type="molecule type" value="Genomic_DNA"/>
</dbReference>
<evidence type="ECO:0000256" key="1">
    <source>
        <dbReference type="SAM" id="MobiDB-lite"/>
    </source>
</evidence>
<accession>A0A930UDT0</accession>
<proteinExistence type="predicted"/>
<organism evidence="2 3">
    <name type="scientific">Candidatus Amphirhobacter heronislandensis</name>
    <dbReference type="NCBI Taxonomy" id="1732024"/>
    <lineage>
        <taxon>Bacteria</taxon>
        <taxon>Pseudomonadati</taxon>
        <taxon>Pseudomonadota</taxon>
        <taxon>Gammaproteobacteria</taxon>
        <taxon>Candidatus Tethybacterales</taxon>
        <taxon>Candidatus Tethybacteraceae</taxon>
        <taxon>Candidatus Amphirhobacter</taxon>
    </lineage>
</organism>
<dbReference type="Gene3D" id="3.40.50.300">
    <property type="entry name" value="P-loop containing nucleotide triphosphate hydrolases"/>
    <property type="match status" value="1"/>
</dbReference>
<dbReference type="AlphaFoldDB" id="A0A930UDT0"/>
<protein>
    <submittedName>
        <fullName evidence="2">ATP-binding protein</fullName>
    </submittedName>
</protein>
<sequence>MAKFRKQDNPFRPGTATRPGHLAGREKEQEMLAMALQFIKAKSSPMAPIRIVGPRGVGKSTLLVEAKRMAEEHQIHVVRATKLASLDPDGPLTRNILAGMENKKR</sequence>
<name>A0A930UDT0_9GAMM</name>
<dbReference type="SUPFAM" id="SSF52540">
    <property type="entry name" value="P-loop containing nucleoside triphosphate hydrolases"/>
    <property type="match status" value="1"/>
</dbReference>
<dbReference type="Proteomes" id="UP000604381">
    <property type="component" value="Unassembled WGS sequence"/>
</dbReference>